<organism evidence="9 10">
    <name type="scientific">Dipteronia dyeriana</name>
    <dbReference type="NCBI Taxonomy" id="168575"/>
    <lineage>
        <taxon>Eukaryota</taxon>
        <taxon>Viridiplantae</taxon>
        <taxon>Streptophyta</taxon>
        <taxon>Embryophyta</taxon>
        <taxon>Tracheophyta</taxon>
        <taxon>Spermatophyta</taxon>
        <taxon>Magnoliopsida</taxon>
        <taxon>eudicotyledons</taxon>
        <taxon>Gunneridae</taxon>
        <taxon>Pentapetalae</taxon>
        <taxon>rosids</taxon>
        <taxon>malvids</taxon>
        <taxon>Sapindales</taxon>
        <taxon>Sapindaceae</taxon>
        <taxon>Hippocastanoideae</taxon>
        <taxon>Acereae</taxon>
        <taxon>Dipteronia</taxon>
    </lineage>
</organism>
<evidence type="ECO:0000256" key="4">
    <source>
        <dbReference type="ARBA" id="ARBA00022801"/>
    </source>
</evidence>
<evidence type="ECO:0000259" key="8">
    <source>
        <dbReference type="PROSITE" id="PS50104"/>
    </source>
</evidence>
<dbReference type="GO" id="GO:0061809">
    <property type="term" value="F:NAD+ nucleosidase activity, cyclic ADP-ribose generating"/>
    <property type="evidence" value="ECO:0007669"/>
    <property type="project" value="UniProtKB-EC"/>
</dbReference>
<dbReference type="PANTHER" id="PTHR11017">
    <property type="entry name" value="LEUCINE-RICH REPEAT-CONTAINING PROTEIN"/>
    <property type="match status" value="1"/>
</dbReference>
<dbReference type="InterPro" id="IPR058192">
    <property type="entry name" value="WHD_ROQ1-like"/>
</dbReference>
<evidence type="ECO:0000256" key="1">
    <source>
        <dbReference type="ARBA" id="ARBA00011982"/>
    </source>
</evidence>
<dbReference type="SUPFAM" id="SSF52540">
    <property type="entry name" value="P-loop containing nucleoside triphosphate hydrolases"/>
    <property type="match status" value="1"/>
</dbReference>
<evidence type="ECO:0000313" key="9">
    <source>
        <dbReference type="EMBL" id="KAK2644818.1"/>
    </source>
</evidence>
<dbReference type="SMART" id="SM00255">
    <property type="entry name" value="TIR"/>
    <property type="match status" value="1"/>
</dbReference>
<dbReference type="InterPro" id="IPR044974">
    <property type="entry name" value="Disease_R_plants"/>
</dbReference>
<dbReference type="PRINTS" id="PR00364">
    <property type="entry name" value="DISEASERSIST"/>
</dbReference>
<dbReference type="Proteomes" id="UP001280121">
    <property type="component" value="Unassembled WGS sequence"/>
</dbReference>
<dbReference type="PANTHER" id="PTHR11017:SF559">
    <property type="entry name" value="DISEASE RESISTANCE PROTEIN CHL1"/>
    <property type="match status" value="1"/>
</dbReference>
<dbReference type="InterPro" id="IPR000157">
    <property type="entry name" value="TIR_dom"/>
</dbReference>
<evidence type="ECO:0000256" key="2">
    <source>
        <dbReference type="ARBA" id="ARBA00022614"/>
    </source>
</evidence>
<dbReference type="Gene3D" id="3.80.10.10">
    <property type="entry name" value="Ribonuclease Inhibitor"/>
    <property type="match status" value="2"/>
</dbReference>
<comment type="caution">
    <text evidence="9">The sequence shown here is derived from an EMBL/GenBank/DDBJ whole genome shotgun (WGS) entry which is preliminary data.</text>
</comment>
<dbReference type="EC" id="3.2.2.6" evidence="1"/>
<keyword evidence="5" id="KW-0520">NAD</keyword>
<dbReference type="Gene3D" id="3.40.50.300">
    <property type="entry name" value="P-loop containing nucleotide triphosphate hydrolases"/>
    <property type="match status" value="1"/>
</dbReference>
<feature type="region of interest" description="Disordered" evidence="7">
    <location>
        <begin position="1164"/>
        <end position="1190"/>
    </location>
</feature>
<dbReference type="InterPro" id="IPR032675">
    <property type="entry name" value="LRR_dom_sf"/>
</dbReference>
<dbReference type="FunFam" id="3.40.50.10140:FF:000007">
    <property type="entry name" value="Disease resistance protein (TIR-NBS-LRR class)"/>
    <property type="match status" value="1"/>
</dbReference>
<dbReference type="Gene3D" id="3.40.50.10140">
    <property type="entry name" value="Toll/interleukin-1 receptor homology (TIR) domain"/>
    <property type="match status" value="1"/>
</dbReference>
<dbReference type="InterPro" id="IPR002182">
    <property type="entry name" value="NB-ARC"/>
</dbReference>
<dbReference type="EMBL" id="JANJYI010000006">
    <property type="protein sequence ID" value="KAK2644818.1"/>
    <property type="molecule type" value="Genomic_DNA"/>
</dbReference>
<evidence type="ECO:0000313" key="10">
    <source>
        <dbReference type="Proteomes" id="UP001280121"/>
    </source>
</evidence>
<comment type="catalytic activity">
    <reaction evidence="6">
        <text>NAD(+) + H2O = ADP-D-ribose + nicotinamide + H(+)</text>
        <dbReference type="Rhea" id="RHEA:16301"/>
        <dbReference type="ChEBI" id="CHEBI:15377"/>
        <dbReference type="ChEBI" id="CHEBI:15378"/>
        <dbReference type="ChEBI" id="CHEBI:17154"/>
        <dbReference type="ChEBI" id="CHEBI:57540"/>
        <dbReference type="ChEBI" id="CHEBI:57967"/>
        <dbReference type="EC" id="3.2.2.6"/>
    </reaction>
    <physiologicalReaction direction="left-to-right" evidence="6">
        <dbReference type="Rhea" id="RHEA:16302"/>
    </physiologicalReaction>
</comment>
<accession>A0AAD9TZF6</accession>
<dbReference type="SUPFAM" id="SSF52058">
    <property type="entry name" value="L domain-like"/>
    <property type="match status" value="1"/>
</dbReference>
<dbReference type="Pfam" id="PF20160">
    <property type="entry name" value="C-JID"/>
    <property type="match status" value="1"/>
</dbReference>
<dbReference type="AlphaFoldDB" id="A0AAD9TZF6"/>
<protein>
    <recommendedName>
        <fullName evidence="1">ADP-ribosyl cyclase/cyclic ADP-ribose hydrolase</fullName>
        <ecNumber evidence="1">3.2.2.6</ecNumber>
    </recommendedName>
</protein>
<feature type="domain" description="TIR" evidence="8">
    <location>
        <begin position="19"/>
        <end position="184"/>
    </location>
</feature>
<dbReference type="PROSITE" id="PS50104">
    <property type="entry name" value="TIR"/>
    <property type="match status" value="1"/>
</dbReference>
<dbReference type="Pfam" id="PF01582">
    <property type="entry name" value="TIR"/>
    <property type="match status" value="1"/>
</dbReference>
<dbReference type="InterPro" id="IPR045344">
    <property type="entry name" value="C-JID"/>
</dbReference>
<sequence>MALNNRGGSSSSNSLLPWWNYDVFVSFRGEDTRKNFTDHLCAALDQKGIVTFRDDKRLERGKPISPELLRAIEDSRFSVVVFSRNYASSSWCLDELVKIVECMKMVGQTVLPIFYDVTPSEVRKQSGTFHKAFEEHEKASDKTERLMQWRTALTQVANLSGWELQDRHESTFIQEIVEEISRKLIYSFSSIDKDLVGIDSRLQELDSCLGMGSDDVRIIGICGMGGIGKTTIARIVYDRFSFQFEGSCFVANVREVSERFGLATLQEQIISEILLEKNVNIWDVRRGISFIRHRLRNKRVFVILDDLDKLEQLEALAGEHEWFGPGSRIIVTTRDEHLLIAHGVNIIYKAKDLNEEEALKLFSLKSFKRIQFPAEEYVELSKKIVEYASGLPLALVVLGSFLCGRSVNEWRSALKRLEEIPNKEIFDVLKISYDGLEEIEKKIFLDVSCFFNWKKVNQVTEILECCDFYPEIGLRVLIDKSLISVSSNKLYVHSLLREMARGIVHQESPKEPGNRSRLWIYNDICCVLTSKTGTEAVEVIYQNSPGSKEIYVDADAFSRMSNLRLLKIHDVHPSRGLDFLSNKLRILKWHGYPLKSLPPSFKAEKLLKLNLSHSHIEQLWKGTAHLNKLKIIKLSHSRNLIRTPDFVGVPNLERLILEGCTNLYEVHSSISDLKRLVFLNLKDCRNLRGLPSTISGWKSLEVLLLLGCSKLDKLPENLGDLECLEELDVGQTGITEAPLSIVRLKNLKKLSFRGCKGQMSKPWNWLKCLLPAEVPNSLSFSVPSQLAGLCSLTRLDLSDCNLSDGAIPIDLGLLSALRWLNLSKNDFVSLPESINLLSSLQDLKVEYCQNLQALPQLPSNIQSLSTDNCSSLAKLPSVLGSGTASGREFSHYNCFRLIESQGDNNVVLPLIKDHLCLLGQIRFRLIFSLYCQLTENQGNINAAIAMIDSFIRTLMNILLKDLPNRPSDSPRLVVGLSGTGIPDWFIYQTTSSSFTIELHQNWCTDYSFLGLAFCASFEFQGRQGQKQRKEVQDIPVPVIIPIKYDFKYDFKFKFYLFSDERNHIIYAKEFTFSKATLAVSNHLWLLVLPFDQYLQKKNWRYVKAYFELEGSGLEFKKCGLRPMYMQDVTFGESMFQGLDISQLGHLTTQMMAILRSAVQDLKTPKSHERCHHGNDEAGTSGGGSCDDNAEMRESIDPLVELKGKRVQE</sequence>
<proteinExistence type="predicted"/>
<dbReference type="InterPro" id="IPR035897">
    <property type="entry name" value="Toll_tir_struct_dom_sf"/>
</dbReference>
<dbReference type="InterPro" id="IPR001611">
    <property type="entry name" value="Leu-rich_rpt"/>
</dbReference>
<evidence type="ECO:0000256" key="5">
    <source>
        <dbReference type="ARBA" id="ARBA00023027"/>
    </source>
</evidence>
<dbReference type="Gene3D" id="1.10.8.430">
    <property type="entry name" value="Helical domain of apoptotic protease-activating factors"/>
    <property type="match status" value="1"/>
</dbReference>
<gene>
    <name evidence="9" type="ORF">Ddye_020013</name>
</gene>
<keyword evidence="2" id="KW-0433">Leucine-rich repeat</keyword>
<name>A0AAD9TZF6_9ROSI</name>
<keyword evidence="4" id="KW-0378">Hydrolase</keyword>
<keyword evidence="3" id="KW-0677">Repeat</keyword>
<dbReference type="GO" id="GO:0043531">
    <property type="term" value="F:ADP binding"/>
    <property type="evidence" value="ECO:0007669"/>
    <property type="project" value="InterPro"/>
</dbReference>
<dbReference type="SUPFAM" id="SSF52200">
    <property type="entry name" value="Toll/Interleukin receptor TIR domain"/>
    <property type="match status" value="1"/>
</dbReference>
<keyword evidence="10" id="KW-1185">Reference proteome</keyword>
<dbReference type="InterPro" id="IPR027417">
    <property type="entry name" value="P-loop_NTPase"/>
</dbReference>
<reference evidence="9" key="1">
    <citation type="journal article" date="2023" name="Plant J.">
        <title>Genome sequences and population genomics provide insights into the demographic history, inbreeding, and mutation load of two 'living fossil' tree species of Dipteronia.</title>
        <authorList>
            <person name="Feng Y."/>
            <person name="Comes H.P."/>
            <person name="Chen J."/>
            <person name="Zhu S."/>
            <person name="Lu R."/>
            <person name="Zhang X."/>
            <person name="Li P."/>
            <person name="Qiu J."/>
            <person name="Olsen K.M."/>
            <person name="Qiu Y."/>
        </authorList>
    </citation>
    <scope>NUCLEOTIDE SEQUENCE</scope>
    <source>
        <strain evidence="9">KIB01</strain>
    </source>
</reference>
<evidence type="ECO:0000256" key="7">
    <source>
        <dbReference type="SAM" id="MobiDB-lite"/>
    </source>
</evidence>
<dbReference type="GO" id="GO:0006952">
    <property type="term" value="P:defense response"/>
    <property type="evidence" value="ECO:0007669"/>
    <property type="project" value="InterPro"/>
</dbReference>
<dbReference type="InterPro" id="IPR042197">
    <property type="entry name" value="Apaf_helical"/>
</dbReference>
<evidence type="ECO:0000256" key="6">
    <source>
        <dbReference type="ARBA" id="ARBA00047304"/>
    </source>
</evidence>
<feature type="compositionally biased region" description="Basic and acidic residues" evidence="7">
    <location>
        <begin position="1164"/>
        <end position="1175"/>
    </location>
</feature>
<dbReference type="GO" id="GO:0007165">
    <property type="term" value="P:signal transduction"/>
    <property type="evidence" value="ECO:0007669"/>
    <property type="project" value="InterPro"/>
</dbReference>
<dbReference type="Pfam" id="PF23282">
    <property type="entry name" value="WHD_ROQ1"/>
    <property type="match status" value="1"/>
</dbReference>
<evidence type="ECO:0000256" key="3">
    <source>
        <dbReference type="ARBA" id="ARBA00022737"/>
    </source>
</evidence>
<dbReference type="PROSITE" id="PS51450">
    <property type="entry name" value="LRR"/>
    <property type="match status" value="1"/>
</dbReference>
<dbReference type="Pfam" id="PF00931">
    <property type="entry name" value="NB-ARC"/>
    <property type="match status" value="1"/>
</dbReference>